<reference evidence="3 4" key="1">
    <citation type="submission" date="2016-10" db="EMBL/GenBank/DDBJ databases">
        <title>Draft genome sequences of four alkaliphilic bacteria belonging to the Anaerobacillus genus.</title>
        <authorList>
            <person name="Bassil N.M."/>
            <person name="Lloyd J.R."/>
        </authorList>
    </citation>
    <scope>NUCLEOTIDE SEQUENCE [LARGE SCALE GENOMIC DNA]</scope>
    <source>
        <strain evidence="3 4">DSM 15340</strain>
    </source>
</reference>
<dbReference type="GO" id="GO:0016491">
    <property type="term" value="F:oxidoreductase activity"/>
    <property type="evidence" value="ECO:0007669"/>
    <property type="project" value="UniProtKB-KW"/>
</dbReference>
<dbReference type="InterPro" id="IPR036812">
    <property type="entry name" value="NAD(P)_OxRdtase_dom_sf"/>
</dbReference>
<dbReference type="InterPro" id="IPR050523">
    <property type="entry name" value="AKR_Detox_Biosynth"/>
</dbReference>
<dbReference type="PANTHER" id="PTHR43364:SF4">
    <property type="entry name" value="NAD(P)-LINKED OXIDOREDUCTASE SUPERFAMILY PROTEIN"/>
    <property type="match status" value="1"/>
</dbReference>
<dbReference type="GO" id="GO:0005829">
    <property type="term" value="C:cytosol"/>
    <property type="evidence" value="ECO:0007669"/>
    <property type="project" value="TreeGrafter"/>
</dbReference>
<comment type="caution">
    <text evidence="3">The sequence shown here is derived from an EMBL/GenBank/DDBJ whole genome shotgun (WGS) entry which is preliminary data.</text>
</comment>
<dbReference type="SUPFAM" id="SSF51430">
    <property type="entry name" value="NAD(P)-linked oxidoreductase"/>
    <property type="match status" value="1"/>
</dbReference>
<dbReference type="Pfam" id="PF00248">
    <property type="entry name" value="Aldo_ket_red"/>
    <property type="match status" value="1"/>
</dbReference>
<gene>
    <name evidence="3" type="ORF">BKP35_06660</name>
</gene>
<dbReference type="Gene3D" id="3.20.20.100">
    <property type="entry name" value="NADP-dependent oxidoreductase domain"/>
    <property type="match status" value="1"/>
</dbReference>
<accession>A0A1S2LR10</accession>
<dbReference type="AlphaFoldDB" id="A0A1S2LR10"/>
<keyword evidence="4" id="KW-1185">Reference proteome</keyword>
<name>A0A1S2LR10_9BACI</name>
<dbReference type="InterPro" id="IPR023210">
    <property type="entry name" value="NADP_OxRdtase_dom"/>
</dbReference>
<dbReference type="Proteomes" id="UP000180098">
    <property type="component" value="Unassembled WGS sequence"/>
</dbReference>
<protein>
    <submittedName>
        <fullName evidence="3">Aldo/keto reductase</fullName>
    </submittedName>
</protein>
<feature type="domain" description="NADP-dependent oxidoreductase" evidence="2">
    <location>
        <begin position="15"/>
        <end position="318"/>
    </location>
</feature>
<dbReference type="FunFam" id="3.20.20.100:FF:000004">
    <property type="entry name" value="Oxidoreductase, aldo/keto reductase"/>
    <property type="match status" value="1"/>
</dbReference>
<dbReference type="PANTHER" id="PTHR43364">
    <property type="entry name" value="NADH-SPECIFIC METHYLGLYOXAL REDUCTASE-RELATED"/>
    <property type="match status" value="1"/>
</dbReference>
<proteinExistence type="predicted"/>
<dbReference type="EMBL" id="MLQQ01000006">
    <property type="protein sequence ID" value="OIJ14553.1"/>
    <property type="molecule type" value="Genomic_DNA"/>
</dbReference>
<evidence type="ECO:0000313" key="3">
    <source>
        <dbReference type="EMBL" id="OIJ14553.1"/>
    </source>
</evidence>
<evidence type="ECO:0000256" key="1">
    <source>
        <dbReference type="ARBA" id="ARBA00023002"/>
    </source>
</evidence>
<evidence type="ECO:0000259" key="2">
    <source>
        <dbReference type="Pfam" id="PF00248"/>
    </source>
</evidence>
<evidence type="ECO:0000313" key="4">
    <source>
        <dbReference type="Proteomes" id="UP000180098"/>
    </source>
</evidence>
<dbReference type="OrthoDB" id="9773828at2"/>
<sequence length="327" mass="36809">MQYKKLGSTGLEVSNICLGTMSFGRWIDEKSSVAILNEAIESGINFIDTANYYGKGQDETPEYGTGEAEEIIGRAIRWRRDEVILATKVGLPMGYGKNSAGLSRVHIMREVERSLQRLQTDYIDLYQVHFFDPNTPLEETLRALDDLVRQGKVRYIGCSNFAAWQIAKAHSISERMNLEKFVSVQPQYSLLVRDVENELIPFCESEEVGMVVYSPMARGMLSGKYNGPEDVPDDSRAAHGEKRLFKLFSERNFELVEQYKDLANRVEITLSQFALSWVLNQRVVTSAIIGATKVSHVTDAVEVSDLQLPEELLCEIDKGLKGVLTPL</sequence>
<keyword evidence="1" id="KW-0560">Oxidoreductase</keyword>
<dbReference type="RefSeq" id="WP_071312593.1">
    <property type="nucleotide sequence ID" value="NZ_MLQQ01000006.1"/>
</dbReference>
<organism evidence="3 4">
    <name type="scientific">Anaerobacillus arseniciselenatis</name>
    <dbReference type="NCBI Taxonomy" id="85682"/>
    <lineage>
        <taxon>Bacteria</taxon>
        <taxon>Bacillati</taxon>
        <taxon>Bacillota</taxon>
        <taxon>Bacilli</taxon>
        <taxon>Bacillales</taxon>
        <taxon>Bacillaceae</taxon>
        <taxon>Anaerobacillus</taxon>
    </lineage>
</organism>